<gene>
    <name evidence="1" type="ORF">N802_05895</name>
</gene>
<accession>A0A0A0J547</accession>
<dbReference type="AlphaFoldDB" id="A0A0A0J547"/>
<organism evidence="1 2">
    <name type="scientific">Knoellia sinensis KCTC 19936</name>
    <dbReference type="NCBI Taxonomy" id="1385520"/>
    <lineage>
        <taxon>Bacteria</taxon>
        <taxon>Bacillati</taxon>
        <taxon>Actinomycetota</taxon>
        <taxon>Actinomycetes</taxon>
        <taxon>Micrococcales</taxon>
        <taxon>Intrasporangiaceae</taxon>
        <taxon>Knoellia</taxon>
    </lineage>
</organism>
<sequence length="68" mass="7302">MPRLWGGGHLLLGVEDDGTVSGVHPRHGTRTDPARLQALIVNKMIGSRRTARYVAGSGAAQVESRDRP</sequence>
<dbReference type="EMBL" id="AVPJ01000016">
    <property type="protein sequence ID" value="KGN30736.1"/>
    <property type="molecule type" value="Genomic_DNA"/>
</dbReference>
<comment type="caution">
    <text evidence="1">The sequence shown here is derived from an EMBL/GenBank/DDBJ whole genome shotgun (WGS) entry which is preliminary data.</text>
</comment>
<keyword evidence="2" id="KW-1185">Reference proteome</keyword>
<dbReference type="Proteomes" id="UP000030002">
    <property type="component" value="Unassembled WGS sequence"/>
</dbReference>
<name>A0A0A0J547_9MICO</name>
<evidence type="ECO:0008006" key="3">
    <source>
        <dbReference type="Google" id="ProtNLM"/>
    </source>
</evidence>
<evidence type="ECO:0000313" key="1">
    <source>
        <dbReference type="EMBL" id="KGN30736.1"/>
    </source>
</evidence>
<evidence type="ECO:0000313" key="2">
    <source>
        <dbReference type="Proteomes" id="UP000030002"/>
    </source>
</evidence>
<proteinExistence type="predicted"/>
<reference evidence="1 2" key="1">
    <citation type="submission" date="2013-08" db="EMBL/GenBank/DDBJ databases">
        <title>The genome sequence of Knoellia sinensis.</title>
        <authorList>
            <person name="Zhu W."/>
            <person name="Wang G."/>
        </authorList>
    </citation>
    <scope>NUCLEOTIDE SEQUENCE [LARGE SCALE GENOMIC DNA]</scope>
    <source>
        <strain evidence="1 2">KCTC 19936</strain>
    </source>
</reference>
<protein>
    <recommendedName>
        <fullName evidence="3">Schlafen AlbA-2 domain-containing protein</fullName>
    </recommendedName>
</protein>